<dbReference type="InterPro" id="IPR029021">
    <property type="entry name" value="Prot-tyrosine_phosphatase-like"/>
</dbReference>
<evidence type="ECO:0000313" key="5">
    <source>
        <dbReference type="Proteomes" id="UP001177023"/>
    </source>
</evidence>
<feature type="domain" description="Tyrosine-protein phosphatase" evidence="2">
    <location>
        <begin position="104"/>
        <end position="337"/>
    </location>
</feature>
<dbReference type="InterPro" id="IPR000242">
    <property type="entry name" value="PTP_cat"/>
</dbReference>
<protein>
    <recommendedName>
        <fullName evidence="6">Tyrosine phosphatase</fullName>
    </recommendedName>
</protein>
<dbReference type="PRINTS" id="PR00700">
    <property type="entry name" value="PRTYPHPHTASE"/>
</dbReference>
<dbReference type="SMART" id="SM00404">
    <property type="entry name" value="PTPc_motif"/>
    <property type="match status" value="1"/>
</dbReference>
<reference evidence="4" key="1">
    <citation type="submission" date="2023-06" db="EMBL/GenBank/DDBJ databases">
        <authorList>
            <person name="Delattre M."/>
        </authorList>
    </citation>
    <scope>NUCLEOTIDE SEQUENCE</scope>
    <source>
        <strain evidence="4">AF72</strain>
    </source>
</reference>
<feature type="region of interest" description="Disordered" evidence="1">
    <location>
        <begin position="1"/>
        <end position="55"/>
    </location>
</feature>
<feature type="domain" description="Tyrosine specific protein phosphatases" evidence="3">
    <location>
        <begin position="253"/>
        <end position="328"/>
    </location>
</feature>
<evidence type="ECO:0000259" key="2">
    <source>
        <dbReference type="PROSITE" id="PS50055"/>
    </source>
</evidence>
<dbReference type="Gene3D" id="3.90.190.10">
    <property type="entry name" value="Protein tyrosine phosphatase superfamily"/>
    <property type="match status" value="1"/>
</dbReference>
<dbReference type="AlphaFoldDB" id="A0AA36G327"/>
<feature type="non-terminal residue" evidence="4">
    <location>
        <position position="1"/>
    </location>
</feature>
<keyword evidence="5" id="KW-1185">Reference proteome</keyword>
<feature type="compositionally biased region" description="Basic and acidic residues" evidence="1">
    <location>
        <begin position="30"/>
        <end position="55"/>
    </location>
</feature>
<evidence type="ECO:0008006" key="6">
    <source>
        <dbReference type="Google" id="ProtNLM"/>
    </source>
</evidence>
<organism evidence="4 5">
    <name type="scientific">Mesorhabditis spiculigera</name>
    <dbReference type="NCBI Taxonomy" id="96644"/>
    <lineage>
        <taxon>Eukaryota</taxon>
        <taxon>Metazoa</taxon>
        <taxon>Ecdysozoa</taxon>
        <taxon>Nematoda</taxon>
        <taxon>Chromadorea</taxon>
        <taxon>Rhabditida</taxon>
        <taxon>Rhabditina</taxon>
        <taxon>Rhabditomorpha</taxon>
        <taxon>Rhabditoidea</taxon>
        <taxon>Rhabditidae</taxon>
        <taxon>Mesorhabditinae</taxon>
        <taxon>Mesorhabditis</taxon>
    </lineage>
</organism>
<dbReference type="SUPFAM" id="SSF52799">
    <property type="entry name" value="(Phosphotyrosine protein) phosphatases II"/>
    <property type="match status" value="1"/>
</dbReference>
<accession>A0AA36G327</accession>
<dbReference type="InterPro" id="IPR052782">
    <property type="entry name" value="Oocyte-zygote_transition_reg"/>
</dbReference>
<dbReference type="EMBL" id="CATQJA010002626">
    <property type="protein sequence ID" value="CAJ0574108.1"/>
    <property type="molecule type" value="Genomic_DNA"/>
</dbReference>
<dbReference type="InterPro" id="IPR003595">
    <property type="entry name" value="Tyr_Pase_cat"/>
</dbReference>
<dbReference type="SMART" id="SM00194">
    <property type="entry name" value="PTPc"/>
    <property type="match status" value="1"/>
</dbReference>
<dbReference type="CDD" id="cd00047">
    <property type="entry name" value="PTPc"/>
    <property type="match status" value="1"/>
</dbReference>
<proteinExistence type="predicted"/>
<dbReference type="Pfam" id="PF00102">
    <property type="entry name" value="Y_phosphatase"/>
    <property type="match status" value="1"/>
</dbReference>
<dbReference type="GO" id="GO:0004725">
    <property type="term" value="F:protein tyrosine phosphatase activity"/>
    <property type="evidence" value="ECO:0007669"/>
    <property type="project" value="InterPro"/>
</dbReference>
<dbReference type="PROSITE" id="PS00383">
    <property type="entry name" value="TYR_PHOSPHATASE_1"/>
    <property type="match status" value="1"/>
</dbReference>
<evidence type="ECO:0000256" key="1">
    <source>
        <dbReference type="SAM" id="MobiDB-lite"/>
    </source>
</evidence>
<sequence length="474" mass="53593">MPIANPDSLKKKKKKDELSGSIERRKKKKDPRDMSRKPQRKEGGEKLAKKKQNEKAQVEYNDAMKDFVQKTCAGGFAGLSATWNELKAYTTPNATTTAFTAHGDKNRYKDIPCIDATRVKLNVEVDGEDDYIHANWCKLEGRETFIATQGPLDNTIVDFWRMCWDHEVVNIVQLGRVVEDGKNKCAAYWPEQPGGYQNHGRFFVNNKKKDANADNKCNQLIIELLPDGCSNSRIIRMIQMPEWPDHGVPNNTKKLLRIIRALEKDGDALNPGNTVLHCSAGAGRTGAIMLVHWIKSALFANQKVDATDVFKKLRDQRACSVQTEQQWLYVFAVVMDYIQIKAKAVAAHDAKMIQKFLEEGEKALGMSIIKAKDKDDAFHEQAANPLPARRCYGCLAPAPPAGRFCFDCVNRKSSTSNKMCNDFCQLYRKMANVRPHPDLTTNDHELLMAGLNLQRCATCWWSDCVYRLSFLNGK</sequence>
<dbReference type="InterPro" id="IPR016130">
    <property type="entry name" value="Tyr_Pase_AS"/>
</dbReference>
<gene>
    <name evidence="4" type="ORF">MSPICULIGERA_LOCUS12449</name>
</gene>
<dbReference type="Proteomes" id="UP001177023">
    <property type="component" value="Unassembled WGS sequence"/>
</dbReference>
<dbReference type="PROSITE" id="PS50055">
    <property type="entry name" value="TYR_PHOSPHATASE_PTP"/>
    <property type="match status" value="1"/>
</dbReference>
<evidence type="ECO:0000313" key="4">
    <source>
        <dbReference type="EMBL" id="CAJ0574108.1"/>
    </source>
</evidence>
<comment type="caution">
    <text evidence="4">The sequence shown here is derived from an EMBL/GenBank/DDBJ whole genome shotgun (WGS) entry which is preliminary data.</text>
</comment>
<dbReference type="PANTHER" id="PTHR46163">
    <property type="entry name" value="TYROSINE-PROTEIN PHOSPHATASE-RELATED"/>
    <property type="match status" value="1"/>
</dbReference>
<evidence type="ECO:0000259" key="3">
    <source>
        <dbReference type="PROSITE" id="PS50056"/>
    </source>
</evidence>
<dbReference type="InterPro" id="IPR000387">
    <property type="entry name" value="Tyr_Pase_dom"/>
</dbReference>
<name>A0AA36G327_9BILA</name>
<dbReference type="PROSITE" id="PS50056">
    <property type="entry name" value="TYR_PHOSPHATASE_2"/>
    <property type="match status" value="1"/>
</dbReference>